<comment type="caution">
    <text evidence="2">The sequence shown here is derived from an EMBL/GenBank/DDBJ whole genome shotgun (WGS) entry which is preliminary data.</text>
</comment>
<evidence type="ECO:0000313" key="2">
    <source>
        <dbReference type="EMBL" id="KAG2614131.1"/>
    </source>
</evidence>
<keyword evidence="3" id="KW-1185">Reference proteome</keyword>
<sequence>MAAAAAADYASSPAKTMMTTTKKKHNKIVWPEEAASAADNASARPRKRKRRRRKNQKDERRQYLVIRHASRDPSYSLIEVKRSEKTTADHPVPYPYHVAFLDSEFDRGFAAMCTDQRSWIVGVGGFPGRVEDGPPFRQAETIVFDCQGPAPHLTQVFAACLRRRREGVRPHPHPFHMSGAQRSTLVRGPRPLRRRLRRRPAYQLLLAHLDTTPPPLFPVLDEEELDLLDEAPWSAILESYAVVGHHILLSSAAGGPCTGTVAFDSSAEEWHFVDREKNLPFVGEAVPYGRHFLGRSRSKESKDLAAYDISVAKTGTERTLSIVEVPLTLIEDDSPVTYAQFFSCLGNGILCATGCGTKSTSCRVEKEDEDVYIRLYKPVNAEETQQGGIVLSSECSVYYFKLHEPYYELVTPTLVAAPCIAI</sequence>
<gene>
    <name evidence="2" type="ORF">PVAP13_4KG380302</name>
</gene>
<dbReference type="EMBL" id="CM029043">
    <property type="protein sequence ID" value="KAG2614131.1"/>
    <property type="molecule type" value="Genomic_DNA"/>
</dbReference>
<feature type="region of interest" description="Disordered" evidence="1">
    <location>
        <begin position="1"/>
        <end position="62"/>
    </location>
</feature>
<feature type="compositionally biased region" description="Low complexity" evidence="1">
    <location>
        <begin position="1"/>
        <end position="20"/>
    </location>
</feature>
<organism evidence="2 3">
    <name type="scientific">Panicum virgatum</name>
    <name type="common">Blackwell switchgrass</name>
    <dbReference type="NCBI Taxonomy" id="38727"/>
    <lineage>
        <taxon>Eukaryota</taxon>
        <taxon>Viridiplantae</taxon>
        <taxon>Streptophyta</taxon>
        <taxon>Embryophyta</taxon>
        <taxon>Tracheophyta</taxon>
        <taxon>Spermatophyta</taxon>
        <taxon>Magnoliopsida</taxon>
        <taxon>Liliopsida</taxon>
        <taxon>Poales</taxon>
        <taxon>Poaceae</taxon>
        <taxon>PACMAD clade</taxon>
        <taxon>Panicoideae</taxon>
        <taxon>Panicodae</taxon>
        <taxon>Paniceae</taxon>
        <taxon>Panicinae</taxon>
        <taxon>Panicum</taxon>
        <taxon>Panicum sect. Hiantes</taxon>
    </lineage>
</organism>
<evidence type="ECO:0000256" key="1">
    <source>
        <dbReference type="SAM" id="MobiDB-lite"/>
    </source>
</evidence>
<protein>
    <submittedName>
        <fullName evidence="2">Uncharacterized protein</fullName>
    </submittedName>
</protein>
<dbReference type="Pfam" id="PF07893">
    <property type="entry name" value="DUF1668"/>
    <property type="match status" value="1"/>
</dbReference>
<accession>A0A8T0TQ06</accession>
<dbReference type="Proteomes" id="UP000823388">
    <property type="component" value="Chromosome 4K"/>
</dbReference>
<dbReference type="AlphaFoldDB" id="A0A8T0TQ06"/>
<evidence type="ECO:0000313" key="3">
    <source>
        <dbReference type="Proteomes" id="UP000823388"/>
    </source>
</evidence>
<feature type="compositionally biased region" description="Basic residues" evidence="1">
    <location>
        <begin position="44"/>
        <end position="55"/>
    </location>
</feature>
<proteinExistence type="predicted"/>
<reference evidence="2" key="1">
    <citation type="submission" date="2020-05" db="EMBL/GenBank/DDBJ databases">
        <title>WGS assembly of Panicum virgatum.</title>
        <authorList>
            <person name="Lovell J.T."/>
            <person name="Jenkins J."/>
            <person name="Shu S."/>
            <person name="Juenger T.E."/>
            <person name="Schmutz J."/>
        </authorList>
    </citation>
    <scope>NUCLEOTIDE SEQUENCE</scope>
    <source>
        <strain evidence="2">AP13</strain>
    </source>
</reference>
<dbReference type="InterPro" id="IPR012871">
    <property type="entry name" value="DUF1668_ORYSA"/>
</dbReference>
<name>A0A8T0TQ06_PANVG</name>
<feature type="compositionally biased region" description="Low complexity" evidence="1">
    <location>
        <begin position="34"/>
        <end position="43"/>
    </location>
</feature>